<dbReference type="EMBL" id="BIFT01000001">
    <property type="protein sequence ID" value="GCE24578.1"/>
    <property type="molecule type" value="Genomic_DNA"/>
</dbReference>
<comment type="subcellular location">
    <subcellularLocation>
        <location evidence="1">Cell membrane</location>
        <topology evidence="1">Multi-pass membrane protein</topology>
    </subcellularLocation>
</comment>
<dbReference type="PANTHER" id="PTHR30250">
    <property type="entry name" value="PST FAMILY PREDICTED COLANIC ACID TRANSPORTER"/>
    <property type="match status" value="1"/>
</dbReference>
<evidence type="ECO:0000256" key="4">
    <source>
        <dbReference type="ARBA" id="ARBA00022989"/>
    </source>
</evidence>
<keyword evidence="3 7" id="KW-0812">Transmembrane</keyword>
<gene>
    <name evidence="8" type="ORF">KDA_00620</name>
</gene>
<reference evidence="9" key="1">
    <citation type="submission" date="2018-12" db="EMBL/GenBank/DDBJ databases">
        <title>Tengunoibacter tsumagoiensis gen. nov., sp. nov., Dictyobacter kobayashii sp. nov., D. alpinus sp. nov., and D. joshuensis sp. nov. and description of Dictyobacteraceae fam. nov. within the order Ktedonobacterales isolated from Tengu-no-mugimeshi.</title>
        <authorList>
            <person name="Wang C.M."/>
            <person name="Zheng Y."/>
            <person name="Sakai Y."/>
            <person name="Toyoda A."/>
            <person name="Minakuchi Y."/>
            <person name="Abe K."/>
            <person name="Yokota A."/>
            <person name="Yabe S."/>
        </authorList>
    </citation>
    <scope>NUCLEOTIDE SEQUENCE [LARGE SCALE GENOMIC DNA]</scope>
    <source>
        <strain evidence="9">Uno16</strain>
    </source>
</reference>
<feature type="transmembrane region" description="Helical" evidence="7">
    <location>
        <begin position="239"/>
        <end position="261"/>
    </location>
</feature>
<evidence type="ECO:0000256" key="5">
    <source>
        <dbReference type="ARBA" id="ARBA00023136"/>
    </source>
</evidence>
<feature type="region of interest" description="Disordered" evidence="6">
    <location>
        <begin position="1"/>
        <end position="24"/>
    </location>
</feature>
<dbReference type="InterPro" id="IPR050833">
    <property type="entry name" value="Poly_Biosynth_Transport"/>
</dbReference>
<name>A0A402AZR6_9CHLR</name>
<proteinExistence type="predicted"/>
<sequence length="560" mass="62150">MDSGGGDMTMDSKMGQANKPGEVGRNKVRHGLIKDPTTLFVSTGSNSYNSENMAIDQQLTWLIPAITDLEQLKQMSDYEADPKGYAPIIRTLLKNSGIYAIASCLSPLTSLFLTPFLTRHLTGTDYSILTILNATLVLLGGLSQLGLGPAFVHMYHRPQSGMQDQPSVSLIATFVGLVVLLSFIMTIALNLLSPWIAQLLFHNSTYINLLCVGSLVLLLQNLTIPAYTWLRTQNRARFFTALAIVNLLLNLVLTILLVGIWQWGIQGVLIALCGSYAGVLLCIVPFIKLRSWRQQFRWDIARQLVVTGLSTVPGFLASWVLQLSDRYFLLAFNSFSLEASYAVAYTLGNMLGPLVITPFSLAWHSALYTIAKKANALELFRQIFRFYCLFVLLIVFTVSILAREILDWFFLPGYTEAAAIIPLIALSNVMYGLFEIFSLGIMLRDKLYFNVILLPLAALVNLVCNYVLISNYGVMGAAISTLLAYCLLAVLAYWVNQRIYAIPFECGLCSLGLLIGIFLFSCHQLLFPHVNYSLRLIIGVVLIICYAICLWALNKTPVGK</sequence>
<evidence type="ECO:0000256" key="2">
    <source>
        <dbReference type="ARBA" id="ARBA00022475"/>
    </source>
</evidence>
<keyword evidence="4 7" id="KW-1133">Transmembrane helix</keyword>
<evidence type="ECO:0000256" key="7">
    <source>
        <dbReference type="SAM" id="Phobius"/>
    </source>
</evidence>
<feature type="transmembrane region" description="Helical" evidence="7">
    <location>
        <begin position="300"/>
        <end position="321"/>
    </location>
</feature>
<protein>
    <submittedName>
        <fullName evidence="8">Uncharacterized protein</fullName>
    </submittedName>
</protein>
<dbReference type="Proteomes" id="UP000287171">
    <property type="component" value="Unassembled WGS sequence"/>
</dbReference>
<feature type="transmembrane region" description="Helical" evidence="7">
    <location>
        <begin position="507"/>
        <end position="526"/>
    </location>
</feature>
<feature type="transmembrane region" description="Helical" evidence="7">
    <location>
        <begin position="418"/>
        <end position="440"/>
    </location>
</feature>
<comment type="caution">
    <text evidence="8">The sequence shown here is derived from an EMBL/GenBank/DDBJ whole genome shotgun (WGS) entry which is preliminary data.</text>
</comment>
<dbReference type="PANTHER" id="PTHR30250:SF11">
    <property type="entry name" value="O-ANTIGEN TRANSPORTER-RELATED"/>
    <property type="match status" value="1"/>
</dbReference>
<feature type="transmembrane region" description="Helical" evidence="7">
    <location>
        <begin position="384"/>
        <end position="406"/>
    </location>
</feature>
<dbReference type="GO" id="GO:0005886">
    <property type="term" value="C:plasma membrane"/>
    <property type="evidence" value="ECO:0007669"/>
    <property type="project" value="UniProtKB-SubCell"/>
</dbReference>
<evidence type="ECO:0000256" key="6">
    <source>
        <dbReference type="SAM" id="MobiDB-lite"/>
    </source>
</evidence>
<feature type="transmembrane region" description="Helical" evidence="7">
    <location>
        <begin position="205"/>
        <end position="227"/>
    </location>
</feature>
<organism evidence="8 9">
    <name type="scientific">Dictyobacter alpinus</name>
    <dbReference type="NCBI Taxonomy" id="2014873"/>
    <lineage>
        <taxon>Bacteria</taxon>
        <taxon>Bacillati</taxon>
        <taxon>Chloroflexota</taxon>
        <taxon>Ktedonobacteria</taxon>
        <taxon>Ktedonobacterales</taxon>
        <taxon>Dictyobacteraceae</taxon>
        <taxon>Dictyobacter</taxon>
    </lineage>
</organism>
<feature type="transmembrane region" description="Helical" evidence="7">
    <location>
        <begin position="128"/>
        <end position="147"/>
    </location>
</feature>
<accession>A0A402AZR6</accession>
<dbReference type="AlphaFoldDB" id="A0A402AZR6"/>
<feature type="transmembrane region" description="Helical" evidence="7">
    <location>
        <begin position="447"/>
        <end position="468"/>
    </location>
</feature>
<feature type="transmembrane region" description="Helical" evidence="7">
    <location>
        <begin position="97"/>
        <end position="116"/>
    </location>
</feature>
<evidence type="ECO:0000313" key="9">
    <source>
        <dbReference type="Proteomes" id="UP000287171"/>
    </source>
</evidence>
<feature type="transmembrane region" description="Helical" evidence="7">
    <location>
        <begin position="532"/>
        <end position="553"/>
    </location>
</feature>
<feature type="transmembrane region" description="Helical" evidence="7">
    <location>
        <begin position="474"/>
        <end position="495"/>
    </location>
</feature>
<evidence type="ECO:0000313" key="8">
    <source>
        <dbReference type="EMBL" id="GCE24578.1"/>
    </source>
</evidence>
<keyword evidence="5 7" id="KW-0472">Membrane</keyword>
<evidence type="ECO:0000256" key="3">
    <source>
        <dbReference type="ARBA" id="ARBA00022692"/>
    </source>
</evidence>
<feature type="transmembrane region" description="Helical" evidence="7">
    <location>
        <begin position="168"/>
        <end position="193"/>
    </location>
</feature>
<keyword evidence="2" id="KW-1003">Cell membrane</keyword>
<feature type="transmembrane region" description="Helical" evidence="7">
    <location>
        <begin position="341"/>
        <end position="363"/>
    </location>
</feature>
<keyword evidence="9" id="KW-1185">Reference proteome</keyword>
<evidence type="ECO:0000256" key="1">
    <source>
        <dbReference type="ARBA" id="ARBA00004651"/>
    </source>
</evidence>
<feature type="transmembrane region" description="Helical" evidence="7">
    <location>
        <begin position="267"/>
        <end position="288"/>
    </location>
</feature>